<dbReference type="AlphaFoldDB" id="U3U831"/>
<name>U3U831_9GAMM</name>
<dbReference type="PANTHER" id="PTHR43597">
    <property type="entry name" value="SULFUR ACCEPTOR PROTEIN CSDE"/>
    <property type="match status" value="1"/>
</dbReference>
<dbReference type="NCBIfam" id="NF006792">
    <property type="entry name" value="PRK09296.1"/>
    <property type="match status" value="1"/>
</dbReference>
<organism evidence="1 2">
    <name type="scientific">Candidatus Pantoea carbekii</name>
    <dbReference type="NCBI Taxonomy" id="1235990"/>
    <lineage>
        <taxon>Bacteria</taxon>
        <taxon>Pseudomonadati</taxon>
        <taxon>Pseudomonadota</taxon>
        <taxon>Gammaproteobacteria</taxon>
        <taxon>Enterobacterales</taxon>
        <taxon>Erwiniaceae</taxon>
        <taxon>Pantoea</taxon>
    </lineage>
</organism>
<protein>
    <submittedName>
        <fullName evidence="1">SufE protein</fullName>
    </submittedName>
</protein>
<dbReference type="Pfam" id="PF02657">
    <property type="entry name" value="SufE"/>
    <property type="match status" value="1"/>
</dbReference>
<gene>
    <name evidence="1" type="primary">sufE</name>
    <name evidence="1" type="ORF">HHS_06520</name>
</gene>
<dbReference type="STRING" id="1235990.BMSBPS_0282"/>
<dbReference type="Proteomes" id="UP000016900">
    <property type="component" value="Chromosome"/>
</dbReference>
<sequence length="139" mass="16232">MANLPDKNKLLYNFNRCINWEQKYLYLIELGEKLSRSFNEEFRKPEYVIFGCQSQVWIHMTYKADGTITFEGDSDAAIVKGLIAVIFSFYEGLTVQEIIKLKIQESLQKLELTKHLTPLRSQGLEAMIYTIQRNARAFL</sequence>
<dbReference type="KEGG" id="pck:BMSBPS_0282"/>
<accession>U3U831</accession>
<dbReference type="PANTHER" id="PTHR43597:SF3">
    <property type="entry name" value="CYSTEINE DESULFURATION PROTEIN SUFE"/>
    <property type="match status" value="1"/>
</dbReference>
<dbReference type="Gene3D" id="3.90.1010.10">
    <property type="match status" value="1"/>
</dbReference>
<evidence type="ECO:0000313" key="1">
    <source>
        <dbReference type="EMBL" id="BAO00622.1"/>
    </source>
</evidence>
<proteinExistence type="predicted"/>
<dbReference type="KEGG" id="hhs:HHS_06520"/>
<keyword evidence="2" id="KW-1185">Reference proteome</keyword>
<dbReference type="EMBL" id="AP012554">
    <property type="protein sequence ID" value="BAO00622.1"/>
    <property type="molecule type" value="Genomic_DNA"/>
</dbReference>
<dbReference type="PATRIC" id="fig|1235990.3.peg.648"/>
<dbReference type="SUPFAM" id="SSF82649">
    <property type="entry name" value="SufE/NifU"/>
    <property type="match status" value="1"/>
</dbReference>
<dbReference type="RefSeq" id="WP_022564641.1">
    <property type="nucleotide sequence ID" value="NZ_CP010907.1"/>
</dbReference>
<dbReference type="eggNOG" id="COG2166">
    <property type="taxonomic scope" value="Bacteria"/>
</dbReference>
<evidence type="ECO:0000313" key="2">
    <source>
        <dbReference type="Proteomes" id="UP000016900"/>
    </source>
</evidence>
<dbReference type="InterPro" id="IPR003808">
    <property type="entry name" value="Fe-S_metab-assoc_dom"/>
</dbReference>
<dbReference type="OrthoDB" id="9799320at2"/>
<reference evidence="1 2" key="1">
    <citation type="submission" date="2012-10" db="EMBL/GenBank/DDBJ databases">
        <title>Genome sequence of the symbiont of the pentatomidae stink bug Halyomorpha halys.</title>
        <authorList>
            <person name="Kobayashi H."/>
            <person name="Fujii-Muramatsu R."/>
            <person name="Takeishi K."/>
            <person name="Noda H."/>
        </authorList>
    </citation>
    <scope>NUCLEOTIDE SEQUENCE [LARGE SCALE GENOMIC DNA]</scope>
</reference>